<accession>A0A1S3DNS6</accession>
<dbReference type="KEGG" id="dci:103522138"/>
<dbReference type="STRING" id="121845.A0A1S3DNS6"/>
<dbReference type="GO" id="GO:0045292">
    <property type="term" value="P:mRNA cis splicing, via spliceosome"/>
    <property type="evidence" value="ECO:0007669"/>
    <property type="project" value="InterPro"/>
</dbReference>
<dbReference type="GeneID" id="103522138"/>
<feature type="compositionally biased region" description="Polar residues" evidence="1">
    <location>
        <begin position="9"/>
        <end position="30"/>
    </location>
</feature>
<dbReference type="PROSITE" id="PS50174">
    <property type="entry name" value="G_PATCH"/>
    <property type="match status" value="1"/>
</dbReference>
<organism evidence="3 4">
    <name type="scientific">Diaphorina citri</name>
    <name type="common">Asian citrus psyllid</name>
    <dbReference type="NCBI Taxonomy" id="121845"/>
    <lineage>
        <taxon>Eukaryota</taxon>
        <taxon>Metazoa</taxon>
        <taxon>Ecdysozoa</taxon>
        <taxon>Arthropoda</taxon>
        <taxon>Hexapoda</taxon>
        <taxon>Insecta</taxon>
        <taxon>Pterygota</taxon>
        <taxon>Neoptera</taxon>
        <taxon>Paraneoptera</taxon>
        <taxon>Hemiptera</taxon>
        <taxon>Sternorrhyncha</taxon>
        <taxon>Psylloidea</taxon>
        <taxon>Psyllidae</taxon>
        <taxon>Diaphorininae</taxon>
        <taxon>Diaphorina</taxon>
    </lineage>
</organism>
<dbReference type="RefSeq" id="XP_008485463.1">
    <property type="nucleotide sequence ID" value="XM_008487241.1"/>
</dbReference>
<dbReference type="AlphaFoldDB" id="A0A1S3DNS6"/>
<evidence type="ECO:0000259" key="2">
    <source>
        <dbReference type="PROSITE" id="PS50174"/>
    </source>
</evidence>
<gene>
    <name evidence="4" type="primary">LOC103522138</name>
</gene>
<dbReference type="Proteomes" id="UP000079169">
    <property type="component" value="Unplaced"/>
</dbReference>
<sequence length="121" mass="12426">SDPGESRRATGNSSDSDSDTETPAFSSSATPIRKGGAAIAPPPSLQESSGGNSRPDPKSFGASVAAKIMAKYGFREGQGLGKKEQGMSSALQVEKTSKRGGRIIHEKDIMPPPSLAPPSAQ</sequence>
<feature type="region of interest" description="Disordered" evidence="1">
    <location>
        <begin position="1"/>
        <end position="62"/>
    </location>
</feature>
<protein>
    <submittedName>
        <fullName evidence="4">Splicing factor 45</fullName>
    </submittedName>
</protein>
<dbReference type="PANTHER" id="PTHR13288">
    <property type="entry name" value="SPLICING FACTOR 45 SPF45"/>
    <property type="match status" value="1"/>
</dbReference>
<dbReference type="PaxDb" id="121845-A0A1S3DNS6"/>
<feature type="domain" description="G-patch" evidence="2">
    <location>
        <begin position="61"/>
        <end position="101"/>
    </location>
</feature>
<evidence type="ECO:0000256" key="1">
    <source>
        <dbReference type="SAM" id="MobiDB-lite"/>
    </source>
</evidence>
<dbReference type="PANTHER" id="PTHR13288:SF8">
    <property type="entry name" value="SPLICING FACTOR 45"/>
    <property type="match status" value="1"/>
</dbReference>
<feature type="region of interest" description="Disordered" evidence="1">
    <location>
        <begin position="77"/>
        <end position="121"/>
    </location>
</feature>
<dbReference type="GO" id="GO:0000380">
    <property type="term" value="P:alternative mRNA splicing, via spliceosome"/>
    <property type="evidence" value="ECO:0007669"/>
    <property type="project" value="TreeGrafter"/>
</dbReference>
<name>A0A1S3DNS6_DIACI</name>
<keyword evidence="3" id="KW-1185">Reference proteome</keyword>
<dbReference type="GO" id="GO:0071011">
    <property type="term" value="C:precatalytic spliceosome"/>
    <property type="evidence" value="ECO:0007669"/>
    <property type="project" value="TreeGrafter"/>
</dbReference>
<evidence type="ECO:0000313" key="3">
    <source>
        <dbReference type="Proteomes" id="UP000079169"/>
    </source>
</evidence>
<dbReference type="Pfam" id="PF01585">
    <property type="entry name" value="G-patch"/>
    <property type="match status" value="1"/>
</dbReference>
<evidence type="ECO:0000313" key="4">
    <source>
        <dbReference type="RefSeq" id="XP_008485463.1"/>
    </source>
</evidence>
<dbReference type="InterPro" id="IPR040052">
    <property type="entry name" value="RBM17"/>
</dbReference>
<feature type="non-terminal residue" evidence="4">
    <location>
        <position position="1"/>
    </location>
</feature>
<dbReference type="InterPro" id="IPR000467">
    <property type="entry name" value="G_patch_dom"/>
</dbReference>
<proteinExistence type="predicted"/>
<feature type="non-terminal residue" evidence="4">
    <location>
        <position position="121"/>
    </location>
</feature>
<reference evidence="4" key="1">
    <citation type="submission" date="2025-08" db="UniProtKB">
        <authorList>
            <consortium name="RefSeq"/>
        </authorList>
    </citation>
    <scope>IDENTIFICATION</scope>
</reference>
<dbReference type="SMART" id="SM00443">
    <property type="entry name" value="G_patch"/>
    <property type="match status" value="1"/>
</dbReference>
<feature type="compositionally biased region" description="Pro residues" evidence="1">
    <location>
        <begin position="110"/>
        <end position="121"/>
    </location>
</feature>
<dbReference type="GO" id="GO:0003676">
    <property type="term" value="F:nucleic acid binding"/>
    <property type="evidence" value="ECO:0007669"/>
    <property type="project" value="InterPro"/>
</dbReference>